<evidence type="ECO:0000313" key="1">
    <source>
        <dbReference type="EMBL" id="SDN58298.1"/>
    </source>
</evidence>
<dbReference type="EMBL" id="FNIL01000002">
    <property type="protein sequence ID" value="SDN58298.1"/>
    <property type="molecule type" value="Genomic_DNA"/>
</dbReference>
<organism evidence="1 2">
    <name type="scientific">Alkalicoccus daliensis</name>
    <dbReference type="NCBI Taxonomy" id="745820"/>
    <lineage>
        <taxon>Bacteria</taxon>
        <taxon>Bacillati</taxon>
        <taxon>Bacillota</taxon>
        <taxon>Bacilli</taxon>
        <taxon>Bacillales</taxon>
        <taxon>Bacillaceae</taxon>
        <taxon>Alkalicoccus</taxon>
    </lineage>
</organism>
<dbReference type="Proteomes" id="UP000198778">
    <property type="component" value="Unassembled WGS sequence"/>
</dbReference>
<sequence length="143" mass="16389">MPVNELLCTDLIESTLETLTAWTEENKAALTGIAFAYGLENELETRLKMWLEHCLANKNKLPEDTEAYLWKTFLQECAIHDSIPNAGEREKLQVLDAEKKADLIAYSYGELSMNLAARISNKTEELLEEELIRSIRYIQACYN</sequence>
<accession>A0A1H0CK87</accession>
<keyword evidence="2" id="KW-1185">Reference proteome</keyword>
<dbReference type="OrthoDB" id="9941771at2"/>
<proteinExistence type="predicted"/>
<name>A0A1H0CK87_9BACI</name>
<gene>
    <name evidence="1" type="ORF">SAMN04488053_102134</name>
</gene>
<protein>
    <submittedName>
        <fullName evidence="1">Uncharacterized protein</fullName>
    </submittedName>
</protein>
<dbReference type="AlphaFoldDB" id="A0A1H0CK87"/>
<reference evidence="2" key="1">
    <citation type="submission" date="2016-10" db="EMBL/GenBank/DDBJ databases">
        <authorList>
            <person name="Varghese N."/>
            <person name="Submissions S."/>
        </authorList>
    </citation>
    <scope>NUCLEOTIDE SEQUENCE [LARGE SCALE GENOMIC DNA]</scope>
    <source>
        <strain evidence="2">CGMCC 1.10369</strain>
    </source>
</reference>
<evidence type="ECO:0000313" key="2">
    <source>
        <dbReference type="Proteomes" id="UP000198778"/>
    </source>
</evidence>
<dbReference type="STRING" id="745820.SAMN04488053_102134"/>
<dbReference type="RefSeq" id="WP_090841342.1">
    <property type="nucleotide sequence ID" value="NZ_FNIL01000002.1"/>
</dbReference>